<organism evidence="2 3">
    <name type="scientific">Thiorhodococcus fuscus</name>
    <dbReference type="NCBI Taxonomy" id="527200"/>
    <lineage>
        <taxon>Bacteria</taxon>
        <taxon>Pseudomonadati</taxon>
        <taxon>Pseudomonadota</taxon>
        <taxon>Gammaproteobacteria</taxon>
        <taxon>Chromatiales</taxon>
        <taxon>Chromatiaceae</taxon>
        <taxon>Thiorhodococcus</taxon>
    </lineage>
</organism>
<proteinExistence type="predicted"/>
<protein>
    <submittedName>
        <fullName evidence="2">Uncharacterized protein</fullName>
    </submittedName>
</protein>
<name>A0ABW4Y2W5_9GAMM</name>
<dbReference type="Proteomes" id="UP001597337">
    <property type="component" value="Unassembled WGS sequence"/>
</dbReference>
<reference evidence="3" key="1">
    <citation type="journal article" date="2019" name="Int. J. Syst. Evol. Microbiol.">
        <title>The Global Catalogue of Microorganisms (GCM) 10K type strain sequencing project: providing services to taxonomists for standard genome sequencing and annotation.</title>
        <authorList>
            <consortium name="The Broad Institute Genomics Platform"/>
            <consortium name="The Broad Institute Genome Sequencing Center for Infectious Disease"/>
            <person name="Wu L."/>
            <person name="Ma J."/>
        </authorList>
    </citation>
    <scope>NUCLEOTIDE SEQUENCE [LARGE SCALE GENOMIC DNA]</scope>
    <source>
        <strain evidence="3">KACC 12597</strain>
    </source>
</reference>
<evidence type="ECO:0000313" key="2">
    <source>
        <dbReference type="EMBL" id="MFD2110521.1"/>
    </source>
</evidence>
<comment type="caution">
    <text evidence="2">The sequence shown here is derived from an EMBL/GenBank/DDBJ whole genome shotgun (WGS) entry which is preliminary data.</text>
</comment>
<gene>
    <name evidence="2" type="ORF">ACFSJC_01545</name>
</gene>
<keyword evidence="1" id="KW-0472">Membrane</keyword>
<evidence type="ECO:0000313" key="3">
    <source>
        <dbReference type="Proteomes" id="UP001597337"/>
    </source>
</evidence>
<dbReference type="EMBL" id="JBHUHX010000003">
    <property type="protein sequence ID" value="MFD2110521.1"/>
    <property type="molecule type" value="Genomic_DNA"/>
</dbReference>
<keyword evidence="1" id="KW-1133">Transmembrane helix</keyword>
<dbReference type="RefSeq" id="WP_386022197.1">
    <property type="nucleotide sequence ID" value="NZ_JBHUHX010000003.1"/>
</dbReference>
<keyword evidence="1" id="KW-0812">Transmembrane</keyword>
<keyword evidence="3" id="KW-1185">Reference proteome</keyword>
<accession>A0ABW4Y2W5</accession>
<feature type="transmembrane region" description="Helical" evidence="1">
    <location>
        <begin position="65"/>
        <end position="89"/>
    </location>
</feature>
<sequence length="290" mass="31496">MAQILLNDVHCMTRIQEEQKPDYAKVQNLMRSTLARLRIDSQHGGTIWTGQPESLKRPVMMSQRVFSIAVPLLATLTWASTVSAATIIVTDKAAWETQILDLTHAFNTENFDDSTLNSELSYSTGAGGVYEPNIGAGDDDGRWKDLVAKPKGPFVELTTTFEISGGSYGIGGNWDLSPAGHGSHIEITLLDAAGLEIASHEIPYLEGEFWGVISDQKFSGVKLASYDGANDRTQETYYLEDMVYSRGDIMAAATAVPLPAAFWLFTSSLLGLVGIGRWRGGTSMTPPKAT</sequence>
<evidence type="ECO:0000256" key="1">
    <source>
        <dbReference type="SAM" id="Phobius"/>
    </source>
</evidence>
<feature type="transmembrane region" description="Helical" evidence="1">
    <location>
        <begin position="249"/>
        <end position="275"/>
    </location>
</feature>